<dbReference type="Proteomes" id="UP000027647">
    <property type="component" value="Unassembled WGS sequence"/>
</dbReference>
<proteinExistence type="predicted"/>
<evidence type="ECO:0000313" key="1">
    <source>
        <dbReference type="EMBL" id="KEO89204.1"/>
    </source>
</evidence>
<keyword evidence="2" id="KW-1185">Reference proteome</keyword>
<sequence length="84" mass="8955">MSLAVALLIFAQSVAPQVAQTSDTSSTARARPVVEQVRASARVLRPARIVFSQEQASAQENANARVNGVQRTSDAAGTVWVEFN</sequence>
<name>A0A074M744_ERYLO</name>
<gene>
    <name evidence="1" type="ORF">EH31_14325</name>
</gene>
<dbReference type="EMBL" id="JMIW01000006">
    <property type="protein sequence ID" value="KEO89204.1"/>
    <property type="molecule type" value="Genomic_DNA"/>
</dbReference>
<accession>A0A074M744</accession>
<protein>
    <submittedName>
        <fullName evidence="1">Uncharacterized protein</fullName>
    </submittedName>
</protein>
<reference evidence="1 2" key="1">
    <citation type="submission" date="2014-04" db="EMBL/GenBank/DDBJ databases">
        <title>A comprehensive comparison of genomes of Erythrobacter spp. strains.</title>
        <authorList>
            <person name="Zheng Q."/>
        </authorList>
    </citation>
    <scope>NUCLEOTIDE SEQUENCE [LARGE SCALE GENOMIC DNA]</scope>
    <source>
        <strain evidence="1 2">DSM 6997</strain>
    </source>
</reference>
<comment type="caution">
    <text evidence="1">The sequence shown here is derived from an EMBL/GenBank/DDBJ whole genome shotgun (WGS) entry which is preliminary data.</text>
</comment>
<dbReference type="AlphaFoldDB" id="A0A074M744"/>
<organism evidence="1 2">
    <name type="scientific">Erythrobacter longus</name>
    <dbReference type="NCBI Taxonomy" id="1044"/>
    <lineage>
        <taxon>Bacteria</taxon>
        <taxon>Pseudomonadati</taxon>
        <taxon>Pseudomonadota</taxon>
        <taxon>Alphaproteobacteria</taxon>
        <taxon>Sphingomonadales</taxon>
        <taxon>Erythrobacteraceae</taxon>
        <taxon>Erythrobacter/Porphyrobacter group</taxon>
        <taxon>Erythrobacter</taxon>
    </lineage>
</organism>
<dbReference type="RefSeq" id="WP_034961092.1">
    <property type="nucleotide sequence ID" value="NZ_JMIW01000006.1"/>
</dbReference>
<evidence type="ECO:0000313" key="2">
    <source>
        <dbReference type="Proteomes" id="UP000027647"/>
    </source>
</evidence>